<reference evidence="2" key="3">
    <citation type="submission" date="2022-06" db="UniProtKB">
        <authorList>
            <consortium name="EnsemblPlants"/>
        </authorList>
    </citation>
    <scope>IDENTIFICATION</scope>
</reference>
<proteinExistence type="predicted"/>
<keyword evidence="1" id="KW-0732">Signal</keyword>
<feature type="chain" id="PRO_5035790409" evidence="1">
    <location>
        <begin position="27"/>
        <end position="98"/>
    </location>
</feature>
<evidence type="ECO:0000256" key="1">
    <source>
        <dbReference type="SAM" id="SignalP"/>
    </source>
</evidence>
<protein>
    <submittedName>
        <fullName evidence="2">Uncharacterized protein</fullName>
    </submittedName>
</protein>
<dbReference type="EnsemblPlants" id="TuG1812G0100000373.01.T01">
    <property type="protein sequence ID" value="TuG1812G0100000373.01.T01.cds251311"/>
    <property type="gene ID" value="TuG1812G0100000373.01"/>
</dbReference>
<keyword evidence="3" id="KW-1185">Reference proteome</keyword>
<accession>A0A8R7P0A9</accession>
<name>A0A8R7P0A9_TRIUA</name>
<dbReference type="Gramene" id="TuG1812G0100000373.01.T01">
    <property type="protein sequence ID" value="TuG1812G0100000373.01.T01.cds251311"/>
    <property type="gene ID" value="TuG1812G0100000373.01"/>
</dbReference>
<organism evidence="2 3">
    <name type="scientific">Triticum urartu</name>
    <name type="common">Red wild einkorn</name>
    <name type="synonym">Crithodium urartu</name>
    <dbReference type="NCBI Taxonomy" id="4572"/>
    <lineage>
        <taxon>Eukaryota</taxon>
        <taxon>Viridiplantae</taxon>
        <taxon>Streptophyta</taxon>
        <taxon>Embryophyta</taxon>
        <taxon>Tracheophyta</taxon>
        <taxon>Spermatophyta</taxon>
        <taxon>Magnoliopsida</taxon>
        <taxon>Liliopsida</taxon>
        <taxon>Poales</taxon>
        <taxon>Poaceae</taxon>
        <taxon>BOP clade</taxon>
        <taxon>Pooideae</taxon>
        <taxon>Triticodae</taxon>
        <taxon>Triticeae</taxon>
        <taxon>Triticinae</taxon>
        <taxon>Triticum</taxon>
    </lineage>
</organism>
<dbReference type="AlphaFoldDB" id="A0A8R7P0A9"/>
<evidence type="ECO:0000313" key="2">
    <source>
        <dbReference type="EnsemblPlants" id="TuG1812G0100000373.01.T01.cds251311"/>
    </source>
</evidence>
<reference evidence="2" key="2">
    <citation type="submission" date="2018-03" db="EMBL/GenBank/DDBJ databases">
        <title>The Triticum urartu genome reveals the dynamic nature of wheat genome evolution.</title>
        <authorList>
            <person name="Ling H."/>
            <person name="Ma B."/>
            <person name="Shi X."/>
            <person name="Liu H."/>
            <person name="Dong L."/>
            <person name="Sun H."/>
            <person name="Cao Y."/>
            <person name="Gao Q."/>
            <person name="Zheng S."/>
            <person name="Li Y."/>
            <person name="Yu Y."/>
            <person name="Du H."/>
            <person name="Qi M."/>
            <person name="Li Y."/>
            <person name="Yu H."/>
            <person name="Cui Y."/>
            <person name="Wang N."/>
            <person name="Chen C."/>
            <person name="Wu H."/>
            <person name="Zhao Y."/>
            <person name="Zhang J."/>
            <person name="Li Y."/>
            <person name="Zhou W."/>
            <person name="Zhang B."/>
            <person name="Hu W."/>
            <person name="Eijk M."/>
            <person name="Tang J."/>
            <person name="Witsenboer H."/>
            <person name="Zhao S."/>
            <person name="Li Z."/>
            <person name="Zhang A."/>
            <person name="Wang D."/>
            <person name="Liang C."/>
        </authorList>
    </citation>
    <scope>NUCLEOTIDE SEQUENCE [LARGE SCALE GENOMIC DNA]</scope>
    <source>
        <strain evidence="2">cv. G1812</strain>
    </source>
</reference>
<sequence>MSVHAWARIHFFALAKLELASEGCVGDGIDEDAHAVGLQVPGHWRPGWQHDDVGVGLVLENNLRDPLDGLAHNLWPRLLPRLAGEVSGANWDLRGAHR</sequence>
<reference evidence="3" key="1">
    <citation type="journal article" date="2013" name="Nature">
        <title>Draft genome of the wheat A-genome progenitor Triticum urartu.</title>
        <authorList>
            <person name="Ling H.Q."/>
            <person name="Zhao S."/>
            <person name="Liu D."/>
            <person name="Wang J."/>
            <person name="Sun H."/>
            <person name="Zhang C."/>
            <person name="Fan H."/>
            <person name="Li D."/>
            <person name="Dong L."/>
            <person name="Tao Y."/>
            <person name="Gao C."/>
            <person name="Wu H."/>
            <person name="Li Y."/>
            <person name="Cui Y."/>
            <person name="Guo X."/>
            <person name="Zheng S."/>
            <person name="Wang B."/>
            <person name="Yu K."/>
            <person name="Liang Q."/>
            <person name="Yang W."/>
            <person name="Lou X."/>
            <person name="Chen J."/>
            <person name="Feng M."/>
            <person name="Jian J."/>
            <person name="Zhang X."/>
            <person name="Luo G."/>
            <person name="Jiang Y."/>
            <person name="Liu J."/>
            <person name="Wang Z."/>
            <person name="Sha Y."/>
            <person name="Zhang B."/>
            <person name="Wu H."/>
            <person name="Tang D."/>
            <person name="Shen Q."/>
            <person name="Xue P."/>
            <person name="Zou S."/>
            <person name="Wang X."/>
            <person name="Liu X."/>
            <person name="Wang F."/>
            <person name="Yang Y."/>
            <person name="An X."/>
            <person name="Dong Z."/>
            <person name="Zhang K."/>
            <person name="Zhang X."/>
            <person name="Luo M.C."/>
            <person name="Dvorak J."/>
            <person name="Tong Y."/>
            <person name="Wang J."/>
            <person name="Yang H."/>
            <person name="Li Z."/>
            <person name="Wang D."/>
            <person name="Zhang A."/>
            <person name="Wang J."/>
        </authorList>
    </citation>
    <scope>NUCLEOTIDE SEQUENCE</scope>
    <source>
        <strain evidence="3">cv. G1812</strain>
    </source>
</reference>
<evidence type="ECO:0000313" key="3">
    <source>
        <dbReference type="Proteomes" id="UP000015106"/>
    </source>
</evidence>
<feature type="signal peptide" evidence="1">
    <location>
        <begin position="1"/>
        <end position="26"/>
    </location>
</feature>
<dbReference type="Proteomes" id="UP000015106">
    <property type="component" value="Chromosome 1"/>
</dbReference>